<keyword evidence="2" id="KW-1185">Reference proteome</keyword>
<dbReference type="Proteomes" id="UP000792457">
    <property type="component" value="Unassembled WGS sequence"/>
</dbReference>
<organism evidence="1 2">
    <name type="scientific">Ladona fulva</name>
    <name type="common">Scarce chaser dragonfly</name>
    <name type="synonym">Libellula fulva</name>
    <dbReference type="NCBI Taxonomy" id="123851"/>
    <lineage>
        <taxon>Eukaryota</taxon>
        <taxon>Metazoa</taxon>
        <taxon>Ecdysozoa</taxon>
        <taxon>Arthropoda</taxon>
        <taxon>Hexapoda</taxon>
        <taxon>Insecta</taxon>
        <taxon>Pterygota</taxon>
        <taxon>Palaeoptera</taxon>
        <taxon>Odonata</taxon>
        <taxon>Epiprocta</taxon>
        <taxon>Anisoptera</taxon>
        <taxon>Libelluloidea</taxon>
        <taxon>Libellulidae</taxon>
        <taxon>Ladona</taxon>
    </lineage>
</organism>
<reference evidence="1" key="1">
    <citation type="submission" date="2013-04" db="EMBL/GenBank/DDBJ databases">
        <authorList>
            <person name="Qu J."/>
            <person name="Murali S.C."/>
            <person name="Bandaranaike D."/>
            <person name="Bellair M."/>
            <person name="Blankenburg K."/>
            <person name="Chao H."/>
            <person name="Dinh H."/>
            <person name="Doddapaneni H."/>
            <person name="Downs B."/>
            <person name="Dugan-Rocha S."/>
            <person name="Elkadiri S."/>
            <person name="Gnanaolivu R.D."/>
            <person name="Hernandez B."/>
            <person name="Javaid M."/>
            <person name="Jayaseelan J.C."/>
            <person name="Lee S."/>
            <person name="Li M."/>
            <person name="Ming W."/>
            <person name="Munidasa M."/>
            <person name="Muniz J."/>
            <person name="Nguyen L."/>
            <person name="Ongeri F."/>
            <person name="Osuji N."/>
            <person name="Pu L.-L."/>
            <person name="Puazo M."/>
            <person name="Qu C."/>
            <person name="Quiroz J."/>
            <person name="Raj R."/>
            <person name="Weissenberger G."/>
            <person name="Xin Y."/>
            <person name="Zou X."/>
            <person name="Han Y."/>
            <person name="Richards S."/>
            <person name="Worley K."/>
            <person name="Muzny D."/>
            <person name="Gibbs R."/>
        </authorList>
    </citation>
    <scope>NUCLEOTIDE SEQUENCE</scope>
    <source>
        <strain evidence="1">Sampled in the wild</strain>
    </source>
</reference>
<comment type="caution">
    <text evidence="1">The sequence shown here is derived from an EMBL/GenBank/DDBJ whole genome shotgun (WGS) entry which is preliminary data.</text>
</comment>
<evidence type="ECO:0000313" key="1">
    <source>
        <dbReference type="EMBL" id="KAG8239634.1"/>
    </source>
</evidence>
<dbReference type="GO" id="GO:0005085">
    <property type="term" value="F:guanyl-nucleotide exchange factor activity"/>
    <property type="evidence" value="ECO:0007669"/>
    <property type="project" value="InterPro"/>
</dbReference>
<accession>A0A8K0KQI2</accession>
<proteinExistence type="predicted"/>
<name>A0A8K0KQI2_LADFU</name>
<gene>
    <name evidence="1" type="ORF">J437_LFUL019325</name>
</gene>
<evidence type="ECO:0000313" key="2">
    <source>
        <dbReference type="Proteomes" id="UP000792457"/>
    </source>
</evidence>
<dbReference type="EMBL" id="KZ309769">
    <property type="protein sequence ID" value="KAG8239634.1"/>
    <property type="molecule type" value="Genomic_DNA"/>
</dbReference>
<protein>
    <submittedName>
        <fullName evidence="1">Uncharacterized protein</fullName>
    </submittedName>
</protein>
<dbReference type="PANTHER" id="PTHR23317:SF76">
    <property type="entry name" value="LD20667P"/>
    <property type="match status" value="1"/>
</dbReference>
<dbReference type="InterPro" id="IPR026791">
    <property type="entry name" value="DOCK"/>
</dbReference>
<dbReference type="GO" id="GO:0007264">
    <property type="term" value="P:small GTPase-mediated signal transduction"/>
    <property type="evidence" value="ECO:0007669"/>
    <property type="project" value="InterPro"/>
</dbReference>
<reference evidence="1" key="2">
    <citation type="submission" date="2017-10" db="EMBL/GenBank/DDBJ databases">
        <title>Ladona fulva Genome sequencing and assembly.</title>
        <authorList>
            <person name="Murali S."/>
            <person name="Richards S."/>
            <person name="Bandaranaike D."/>
            <person name="Bellair M."/>
            <person name="Blankenburg K."/>
            <person name="Chao H."/>
            <person name="Dinh H."/>
            <person name="Doddapaneni H."/>
            <person name="Dugan-Rocha S."/>
            <person name="Elkadiri S."/>
            <person name="Gnanaolivu R."/>
            <person name="Hernandez B."/>
            <person name="Skinner E."/>
            <person name="Javaid M."/>
            <person name="Lee S."/>
            <person name="Li M."/>
            <person name="Ming W."/>
            <person name="Munidasa M."/>
            <person name="Muniz J."/>
            <person name="Nguyen L."/>
            <person name="Hughes D."/>
            <person name="Osuji N."/>
            <person name="Pu L.-L."/>
            <person name="Puazo M."/>
            <person name="Qu C."/>
            <person name="Quiroz J."/>
            <person name="Raj R."/>
            <person name="Weissenberger G."/>
            <person name="Xin Y."/>
            <person name="Zou X."/>
            <person name="Han Y."/>
            <person name="Worley K."/>
            <person name="Muzny D."/>
            <person name="Gibbs R."/>
        </authorList>
    </citation>
    <scope>NUCLEOTIDE SEQUENCE</scope>
    <source>
        <strain evidence="1">Sampled in the wild</strain>
    </source>
</reference>
<dbReference type="AlphaFoldDB" id="A0A8K0KQI2"/>
<dbReference type="OrthoDB" id="47328at2759"/>
<sequence>MLFLGSPFTFFLPTSPDLISLIEDFPQEHGNIFPPVMDSNRRTAYELDRSGEFYAEVSLIILDCLEMMAEVFSGTKDEKILLEMVFKTLLEALGKNQSTSVLDCIFYTQRSFVRKFPHLFYDDESDLCKDLSLRLLCHCSSILGRVRAQASLSLYLLLRESYQTVQKFSWVKLQLTVALSNLVDTSTEIREDKFHESLKNVVKYAEADNLQKETQFPSQHSDSFNVEDVVKISRPFKLLRREDGNSGDFWMKFI</sequence>
<dbReference type="PANTHER" id="PTHR23317">
    <property type="entry name" value="DEDICATOR OF CYTOKINESIS DOCK"/>
    <property type="match status" value="1"/>
</dbReference>